<dbReference type="EMBL" id="LWGR01000016">
    <property type="protein sequence ID" value="KZM69853.1"/>
    <property type="molecule type" value="Genomic_DNA"/>
</dbReference>
<dbReference type="STRING" id="455432.AWN90_04390"/>
<name>A0A164IY86_9NOCA</name>
<reference evidence="1 2" key="1">
    <citation type="submission" date="2016-04" db="EMBL/GenBank/DDBJ databases">
        <authorList>
            <person name="Evans L.H."/>
            <person name="Alamgir A."/>
            <person name="Owens N."/>
            <person name="Weber N.D."/>
            <person name="Virtaneva K."/>
            <person name="Barbian K."/>
            <person name="Babar A."/>
            <person name="Rosenke K."/>
        </authorList>
    </citation>
    <scope>NUCLEOTIDE SEQUENCE [LARGE SCALE GENOMIC DNA]</scope>
    <source>
        <strain evidence="1 2">IFM 0406</strain>
    </source>
</reference>
<evidence type="ECO:0000313" key="2">
    <source>
        <dbReference type="Proteomes" id="UP000076512"/>
    </source>
</evidence>
<evidence type="ECO:0000313" key="1">
    <source>
        <dbReference type="EMBL" id="KZM69853.1"/>
    </source>
</evidence>
<dbReference type="AlphaFoldDB" id="A0A164IY86"/>
<organism evidence="1 2">
    <name type="scientific">Nocardia terpenica</name>
    <dbReference type="NCBI Taxonomy" id="455432"/>
    <lineage>
        <taxon>Bacteria</taxon>
        <taxon>Bacillati</taxon>
        <taxon>Actinomycetota</taxon>
        <taxon>Actinomycetes</taxon>
        <taxon>Mycobacteriales</taxon>
        <taxon>Nocardiaceae</taxon>
        <taxon>Nocardia</taxon>
    </lineage>
</organism>
<dbReference type="Proteomes" id="UP000076512">
    <property type="component" value="Unassembled WGS sequence"/>
</dbReference>
<sequence length="108" mass="12307">MHPGERHTEMSGYRCRDLCIGHSGHHHIDPRSQFEQIIRNLVESTTMEISDPPEVFDRIAAVLARLGELVAQQGIGIRTARPCMDSTFLGEADQIRRHRQRHVMPAVQ</sequence>
<gene>
    <name evidence="1" type="ORF">AWN90_04390</name>
</gene>
<proteinExistence type="predicted"/>
<accession>A0A164IY86</accession>
<comment type="caution">
    <text evidence="1">The sequence shown here is derived from an EMBL/GenBank/DDBJ whole genome shotgun (WGS) entry which is preliminary data.</text>
</comment>
<protein>
    <submittedName>
        <fullName evidence="1">Uncharacterized protein</fullName>
    </submittedName>
</protein>
<keyword evidence="2" id="KW-1185">Reference proteome</keyword>